<dbReference type="InterPro" id="IPR000432">
    <property type="entry name" value="DNA_mismatch_repair_MutS_C"/>
</dbReference>
<dbReference type="SMART" id="SM00533">
    <property type="entry name" value="MUTSd"/>
    <property type="match status" value="1"/>
</dbReference>
<dbReference type="PIRSF" id="PIRSF005813">
    <property type="entry name" value="MSH2"/>
    <property type="match status" value="1"/>
</dbReference>
<dbReference type="SMART" id="SM00534">
    <property type="entry name" value="MUTSac"/>
    <property type="match status" value="1"/>
</dbReference>
<dbReference type="InterPro" id="IPR045076">
    <property type="entry name" value="MutS"/>
</dbReference>
<dbReference type="InterPro" id="IPR007861">
    <property type="entry name" value="DNA_mismatch_repair_MutS_clamp"/>
</dbReference>
<dbReference type="PANTHER" id="PTHR11361">
    <property type="entry name" value="DNA MISMATCH REPAIR PROTEIN MUTS FAMILY MEMBER"/>
    <property type="match status" value="1"/>
</dbReference>
<evidence type="ECO:0000256" key="2">
    <source>
        <dbReference type="ARBA" id="ARBA00022741"/>
    </source>
</evidence>
<keyword evidence="7" id="KW-1185">Reference proteome</keyword>
<name>A0ABY6LHY9_9ARAC</name>
<evidence type="ECO:0000313" key="7">
    <source>
        <dbReference type="Proteomes" id="UP001235939"/>
    </source>
</evidence>
<dbReference type="SUPFAM" id="SSF52540">
    <property type="entry name" value="P-loop containing nucleoside triphosphate hydrolases"/>
    <property type="match status" value="1"/>
</dbReference>
<gene>
    <name evidence="6" type="ORF">LAZ67_18001497</name>
</gene>
<dbReference type="InterPro" id="IPR007696">
    <property type="entry name" value="DNA_mismatch_repair_MutS_core"/>
</dbReference>
<evidence type="ECO:0000313" key="6">
    <source>
        <dbReference type="EMBL" id="UYV80047.1"/>
    </source>
</evidence>
<organism evidence="6 7">
    <name type="scientific">Cordylochernes scorpioides</name>
    <dbReference type="NCBI Taxonomy" id="51811"/>
    <lineage>
        <taxon>Eukaryota</taxon>
        <taxon>Metazoa</taxon>
        <taxon>Ecdysozoa</taxon>
        <taxon>Arthropoda</taxon>
        <taxon>Chelicerata</taxon>
        <taxon>Arachnida</taxon>
        <taxon>Pseudoscorpiones</taxon>
        <taxon>Cheliferoidea</taxon>
        <taxon>Chernetidae</taxon>
        <taxon>Cordylochernes</taxon>
    </lineage>
</organism>
<dbReference type="PROSITE" id="PS00486">
    <property type="entry name" value="DNA_MISMATCH_REPAIR_2"/>
    <property type="match status" value="1"/>
</dbReference>
<evidence type="ECO:0000259" key="5">
    <source>
        <dbReference type="PROSITE" id="PS00486"/>
    </source>
</evidence>
<dbReference type="Proteomes" id="UP001235939">
    <property type="component" value="Chromosome 18"/>
</dbReference>
<sequence length="820" mass="93313">METNLENDNESITSDQIEVQQVGADLHNEDEGIQIYLSIVWNSGLLGAAYYQTDNDFLYIYTDSEESAPEFLLLKSILNQINPNYIIIATKADARLKEFLNKISEKSKQSTQEKLFEKMNIIQYLPNIEFSYDVAKNRIRDLQLPGMPQDASDYQKQIYLSSLINPSDVCAIRSIGGLLKYLDKNRIGFQLDDDISSVPILGIKSFSLKNIVTVNDSTYSALQIFKQEYHPSVYKYTSGMKEGLSLFGIFNKCKTFIGAKELRRWFLHPVRNIEMINQRLMCIEYLLHHNNQDLIASLTDGLKNIKYIGRIISKMRTSQASIKEWSSLYKTIHNIIIIHDISRIQPQKYYIFDKIKTTFSPDLLRIANLISNIVDFEESSNHNRFIVKPGFDETLDDKKRTYNGLPDFMTNVARKELNNLSHDIQQCSVLYLPQLGYLLAIPATEEMKITNIYDIPGLEYVFVSGNIAHYKSTGTRELDGLLGDIQCEITDQETKIMHNLQNEILKISSVLQDILTYIAQLDCLLALALTSREMNYIKPEIVNDGIFSITNGRHPLQELCTPCFVANSTQSNGDHEKVVIITGPNASGKSVYLKQVALIVYLAHVGSYVPAQSARISIVDHIFTRVYTLESVAVRLSTFMIDLNQISLALKYATAQSLVIIDEFGKGTEAVDGCSLLTASLFHWLRKGPECPHLLVSTHFHSVLSKFHDFTGQVRFRTMETMMSNNELVYLYKLIDGTCNDSHALHVAFQAGLPSSLIERIRHISHLLKEHKPIPPFNESVLKKKLDAYSSLANEFIQLDLDNADLKYFFENVKKKSAKF</sequence>
<keyword evidence="3" id="KW-0067">ATP-binding</keyword>
<dbReference type="InterPro" id="IPR027417">
    <property type="entry name" value="P-loop_NTPase"/>
</dbReference>
<dbReference type="InterPro" id="IPR011184">
    <property type="entry name" value="DNA_mismatch_repair_Msh2"/>
</dbReference>
<keyword evidence="4" id="KW-0238">DNA-binding</keyword>
<dbReference type="CDD" id="cd03281">
    <property type="entry name" value="ABC_MSH5_euk"/>
    <property type="match status" value="1"/>
</dbReference>
<dbReference type="Gene3D" id="3.40.50.300">
    <property type="entry name" value="P-loop containing nucleotide triphosphate hydrolases"/>
    <property type="match status" value="1"/>
</dbReference>
<accession>A0ABY6LHY9</accession>
<dbReference type="Pfam" id="PF05192">
    <property type="entry name" value="MutS_III"/>
    <property type="match status" value="1"/>
</dbReference>
<protein>
    <submittedName>
        <fullName evidence="6">Msh-5</fullName>
    </submittedName>
</protein>
<evidence type="ECO:0000256" key="3">
    <source>
        <dbReference type="ARBA" id="ARBA00022840"/>
    </source>
</evidence>
<dbReference type="SUPFAM" id="SSF48334">
    <property type="entry name" value="DNA repair protein MutS, domain III"/>
    <property type="match status" value="1"/>
</dbReference>
<dbReference type="Gene3D" id="1.10.1420.10">
    <property type="match status" value="1"/>
</dbReference>
<reference evidence="6 7" key="1">
    <citation type="submission" date="2022-01" db="EMBL/GenBank/DDBJ databases">
        <title>A chromosomal length assembly of Cordylochernes scorpioides.</title>
        <authorList>
            <person name="Zeh D."/>
            <person name="Zeh J."/>
        </authorList>
    </citation>
    <scope>NUCLEOTIDE SEQUENCE [LARGE SCALE GENOMIC DNA]</scope>
    <source>
        <strain evidence="6">IN4F17</strain>
        <tissue evidence="6">Whole Body</tissue>
    </source>
</reference>
<evidence type="ECO:0000256" key="1">
    <source>
        <dbReference type="ARBA" id="ARBA00006271"/>
    </source>
</evidence>
<dbReference type="Pfam" id="PF05190">
    <property type="entry name" value="MutS_IV"/>
    <property type="match status" value="1"/>
</dbReference>
<dbReference type="InterPro" id="IPR036187">
    <property type="entry name" value="DNA_mismatch_repair_MutS_sf"/>
</dbReference>
<dbReference type="PANTHER" id="PTHR11361:SF20">
    <property type="entry name" value="MUTS PROTEIN HOMOLOG 5"/>
    <property type="match status" value="1"/>
</dbReference>
<dbReference type="Pfam" id="PF00488">
    <property type="entry name" value="MutS_V"/>
    <property type="match status" value="1"/>
</dbReference>
<feature type="domain" description="DNA mismatch repair proteins mutS family" evidence="5">
    <location>
        <begin position="657"/>
        <end position="673"/>
    </location>
</feature>
<keyword evidence="2" id="KW-0547">Nucleotide-binding</keyword>
<evidence type="ECO:0000256" key="4">
    <source>
        <dbReference type="ARBA" id="ARBA00023125"/>
    </source>
</evidence>
<comment type="similarity">
    <text evidence="1">Belongs to the DNA mismatch repair MutS family.</text>
</comment>
<dbReference type="EMBL" id="CP092880">
    <property type="protein sequence ID" value="UYV80047.1"/>
    <property type="molecule type" value="Genomic_DNA"/>
</dbReference>
<proteinExistence type="inferred from homology"/>